<accession>A0A5C5YWN3</accession>
<reference evidence="1 2" key="1">
    <citation type="submission" date="2019-02" db="EMBL/GenBank/DDBJ databases">
        <title>Deep-cultivation of Planctomycetes and their phenomic and genomic characterization uncovers novel biology.</title>
        <authorList>
            <person name="Wiegand S."/>
            <person name="Jogler M."/>
            <person name="Boedeker C."/>
            <person name="Pinto D."/>
            <person name="Vollmers J."/>
            <person name="Rivas-Marin E."/>
            <person name="Kohn T."/>
            <person name="Peeters S.H."/>
            <person name="Heuer A."/>
            <person name="Rast P."/>
            <person name="Oberbeckmann S."/>
            <person name="Bunk B."/>
            <person name="Jeske O."/>
            <person name="Meyerdierks A."/>
            <person name="Storesund J.E."/>
            <person name="Kallscheuer N."/>
            <person name="Luecker S."/>
            <person name="Lage O.M."/>
            <person name="Pohl T."/>
            <person name="Merkel B.J."/>
            <person name="Hornburger P."/>
            <person name="Mueller R.-W."/>
            <person name="Bruemmer F."/>
            <person name="Labrenz M."/>
            <person name="Spormann A.M."/>
            <person name="Op Den Camp H."/>
            <person name="Overmann J."/>
            <person name="Amann R."/>
            <person name="Jetten M.S.M."/>
            <person name="Mascher T."/>
            <person name="Medema M.H."/>
            <person name="Devos D.P."/>
            <person name="Kaster A.-K."/>
            <person name="Ovreas L."/>
            <person name="Rohde M."/>
            <person name="Galperin M.Y."/>
            <person name="Jogler C."/>
        </authorList>
    </citation>
    <scope>NUCLEOTIDE SEQUENCE [LARGE SCALE GENOMIC DNA]</scope>
    <source>
        <strain evidence="1 2">CA13</strain>
    </source>
</reference>
<sequence>MVVAVDVEGRGVIGFTPVVVIELGGAEQGGVLEVFRRAVATDVDVDIVAVGVDQGVVVVERLVPDQLDFHRCIPNIVTIKTQDRSIHPVCLGIGDGRVVSDSKAVFGAVGLDIVERFCATTKRCGESATHVCDHNIVHRQS</sequence>
<protein>
    <submittedName>
        <fullName evidence="1">Uncharacterized protein</fullName>
    </submittedName>
</protein>
<evidence type="ECO:0000313" key="1">
    <source>
        <dbReference type="EMBL" id="TWT79280.1"/>
    </source>
</evidence>
<dbReference type="AlphaFoldDB" id="A0A5C5YWN3"/>
<gene>
    <name evidence="1" type="ORF">CA13_06780</name>
</gene>
<keyword evidence="2" id="KW-1185">Reference proteome</keyword>
<dbReference type="EMBL" id="SJPJ01000001">
    <property type="protein sequence ID" value="TWT79280.1"/>
    <property type="molecule type" value="Genomic_DNA"/>
</dbReference>
<organism evidence="1 2">
    <name type="scientific">Novipirellula herctigrandis</name>
    <dbReference type="NCBI Taxonomy" id="2527986"/>
    <lineage>
        <taxon>Bacteria</taxon>
        <taxon>Pseudomonadati</taxon>
        <taxon>Planctomycetota</taxon>
        <taxon>Planctomycetia</taxon>
        <taxon>Pirellulales</taxon>
        <taxon>Pirellulaceae</taxon>
        <taxon>Novipirellula</taxon>
    </lineage>
</organism>
<proteinExistence type="predicted"/>
<evidence type="ECO:0000313" key="2">
    <source>
        <dbReference type="Proteomes" id="UP000315010"/>
    </source>
</evidence>
<name>A0A5C5YWN3_9BACT</name>
<comment type="caution">
    <text evidence="1">The sequence shown here is derived from an EMBL/GenBank/DDBJ whole genome shotgun (WGS) entry which is preliminary data.</text>
</comment>
<dbReference type="Proteomes" id="UP000315010">
    <property type="component" value="Unassembled WGS sequence"/>
</dbReference>